<reference evidence="1" key="1">
    <citation type="submission" date="2023-10" db="EMBL/GenBank/DDBJ databases">
        <title>Development of a sustainable strategy for remediation of hydrocarbon-contaminated territories based on the waste exchange concept.</title>
        <authorList>
            <person name="Krivoruchko A."/>
        </authorList>
    </citation>
    <scope>NUCLEOTIDE SEQUENCE</scope>
    <source>
        <strain evidence="1">IEGM 1325</strain>
    </source>
</reference>
<gene>
    <name evidence="1" type="ORF">R4064_11640</name>
</gene>
<name>A0AAP5TCQ1_9MICC</name>
<dbReference type="EMBL" id="JAWLUK010000037">
    <property type="protein sequence ID" value="MDV7178265.1"/>
    <property type="molecule type" value="Genomic_DNA"/>
</dbReference>
<evidence type="ECO:0000313" key="1">
    <source>
        <dbReference type="EMBL" id="MDV7178265.1"/>
    </source>
</evidence>
<proteinExistence type="predicted"/>
<comment type="caution">
    <text evidence="1">The sequence shown here is derived from an EMBL/GenBank/DDBJ whole genome shotgun (WGS) entry which is preliminary data.</text>
</comment>
<dbReference type="AlphaFoldDB" id="A0AAP5TCQ1"/>
<evidence type="ECO:0000313" key="2">
    <source>
        <dbReference type="Proteomes" id="UP001185728"/>
    </source>
</evidence>
<sequence>MHANATPVYATIDDVITAELAGVDPYLEDSRVDMQALARDLTEWVDAHNDQGQILLNRSGFQVREQYRTDDDAPENADAFWDLVEAHTHPYAPLRTQTLTRQTREGSWEVEIQWRPEYAEGVDRVADANGGTALVWDQAPVRIGVDVVTGTAVIVERLQQVTGDIAATFEPTQITDPDADLAPGQYRVLTTTLNDEDSTLPVETAAESNAA</sequence>
<dbReference type="Proteomes" id="UP001185728">
    <property type="component" value="Unassembled WGS sequence"/>
</dbReference>
<accession>A0AAP5TCQ1</accession>
<dbReference type="RefSeq" id="WP_317677184.1">
    <property type="nucleotide sequence ID" value="NZ_JAWLUK010000037.1"/>
</dbReference>
<protein>
    <submittedName>
        <fullName evidence="1">Uncharacterized protein</fullName>
    </submittedName>
</protein>
<organism evidence="1 2">
    <name type="scientific">Micrococcus yunnanensis</name>
    <dbReference type="NCBI Taxonomy" id="566027"/>
    <lineage>
        <taxon>Bacteria</taxon>
        <taxon>Bacillati</taxon>
        <taxon>Actinomycetota</taxon>
        <taxon>Actinomycetes</taxon>
        <taxon>Micrococcales</taxon>
        <taxon>Micrococcaceae</taxon>
        <taxon>Micrococcus</taxon>
    </lineage>
</organism>